<feature type="region of interest" description="Disordered" evidence="5">
    <location>
        <begin position="134"/>
        <end position="216"/>
    </location>
</feature>
<evidence type="ECO:0000313" key="8">
    <source>
        <dbReference type="Proteomes" id="UP000077755"/>
    </source>
</evidence>
<evidence type="ECO:0000256" key="5">
    <source>
        <dbReference type="SAM" id="MobiDB-lite"/>
    </source>
</evidence>
<evidence type="ECO:0000256" key="4">
    <source>
        <dbReference type="PROSITE-ProRule" id="PRU00325"/>
    </source>
</evidence>
<dbReference type="AlphaFoldDB" id="A0AAF0XVP7"/>
<proteinExistence type="predicted"/>
<reference evidence="7" key="2">
    <citation type="submission" date="2022-03" db="EMBL/GenBank/DDBJ databases">
        <title>Draft title - Genomic analysis of global carrot germplasm unveils the trajectory of domestication and the origin of high carotenoid orange carrot.</title>
        <authorList>
            <person name="Iorizzo M."/>
            <person name="Ellison S."/>
            <person name="Senalik D."/>
            <person name="Macko-Podgorni A."/>
            <person name="Grzebelus D."/>
            <person name="Bostan H."/>
            <person name="Rolling W."/>
            <person name="Curaba J."/>
            <person name="Simon P."/>
        </authorList>
    </citation>
    <scope>NUCLEOTIDE SEQUENCE</scope>
    <source>
        <tissue evidence="7">Leaf</tissue>
    </source>
</reference>
<feature type="domain" description="SWIM-type" evidence="6">
    <location>
        <begin position="6"/>
        <end position="40"/>
    </location>
</feature>
<dbReference type="Pfam" id="PF04434">
    <property type="entry name" value="SWIM"/>
    <property type="match status" value="1"/>
</dbReference>
<keyword evidence="1" id="KW-0479">Metal-binding</keyword>
<keyword evidence="8" id="KW-1185">Reference proteome</keyword>
<dbReference type="PROSITE" id="PS50966">
    <property type="entry name" value="ZF_SWIM"/>
    <property type="match status" value="1"/>
</dbReference>
<evidence type="ECO:0000256" key="1">
    <source>
        <dbReference type="ARBA" id="ARBA00022723"/>
    </source>
</evidence>
<dbReference type="EMBL" id="CP093351">
    <property type="protein sequence ID" value="WOH15045.1"/>
    <property type="molecule type" value="Genomic_DNA"/>
</dbReference>
<dbReference type="InterPro" id="IPR006564">
    <property type="entry name" value="Znf_PMZ"/>
</dbReference>
<dbReference type="PANTHER" id="PTHR31973">
    <property type="entry name" value="POLYPROTEIN, PUTATIVE-RELATED"/>
    <property type="match status" value="1"/>
</dbReference>
<reference evidence="7" key="1">
    <citation type="journal article" date="2016" name="Nat. Genet.">
        <title>A high-quality carrot genome assembly provides new insights into carotenoid accumulation and asterid genome evolution.</title>
        <authorList>
            <person name="Iorizzo M."/>
            <person name="Ellison S."/>
            <person name="Senalik D."/>
            <person name="Zeng P."/>
            <person name="Satapoomin P."/>
            <person name="Huang J."/>
            <person name="Bowman M."/>
            <person name="Iovene M."/>
            <person name="Sanseverino W."/>
            <person name="Cavagnaro P."/>
            <person name="Yildiz M."/>
            <person name="Macko-Podgorni A."/>
            <person name="Moranska E."/>
            <person name="Grzebelus E."/>
            <person name="Grzebelus D."/>
            <person name="Ashrafi H."/>
            <person name="Zheng Z."/>
            <person name="Cheng S."/>
            <person name="Spooner D."/>
            <person name="Van Deynze A."/>
            <person name="Simon P."/>
        </authorList>
    </citation>
    <scope>NUCLEOTIDE SEQUENCE</scope>
    <source>
        <tissue evidence="7">Leaf</tissue>
    </source>
</reference>
<dbReference type="PANTHER" id="PTHR31973:SF187">
    <property type="entry name" value="MUTATOR TRANSPOSASE MUDRA PROTEIN"/>
    <property type="match status" value="1"/>
</dbReference>
<gene>
    <name evidence="7" type="ORF">DCAR_0934578</name>
</gene>
<keyword evidence="3" id="KW-0862">Zinc</keyword>
<dbReference type="SMART" id="SM00575">
    <property type="entry name" value="ZnF_PMZ"/>
    <property type="match status" value="1"/>
</dbReference>
<protein>
    <recommendedName>
        <fullName evidence="6">SWIM-type domain-containing protein</fullName>
    </recommendedName>
</protein>
<evidence type="ECO:0000313" key="7">
    <source>
        <dbReference type="EMBL" id="WOH15045.1"/>
    </source>
</evidence>
<feature type="compositionally biased region" description="Polar residues" evidence="5">
    <location>
        <begin position="181"/>
        <end position="195"/>
    </location>
</feature>
<keyword evidence="2 4" id="KW-0863">Zinc-finger</keyword>
<sequence length="216" mass="24854">MTSGGYEMVVDLEANKCVCRKWEMSGIPCYHACACIAWSKKRYQDFIHPCYTKDVYLECYKHIVEPICGEEEWQTTNYPKPLPPEVKPQTGRPKKKRNKANDVVGKDITRLKRQNTKVKCSYCCEYSHNARTCPAKTRKGGKSKEKVVEETGTTLPTEPSQRPEQPPRDKVLNTPLGIQPQKFSSTNQGTTTSRQNIEERRRAMQGKLRENPVWKI</sequence>
<name>A0AAF0XVP7_DAUCS</name>
<dbReference type="Proteomes" id="UP000077755">
    <property type="component" value="Chromosome 9"/>
</dbReference>
<evidence type="ECO:0000259" key="6">
    <source>
        <dbReference type="PROSITE" id="PS50966"/>
    </source>
</evidence>
<dbReference type="InterPro" id="IPR007527">
    <property type="entry name" value="Znf_SWIM"/>
</dbReference>
<feature type="compositionally biased region" description="Basic and acidic residues" evidence="5">
    <location>
        <begin position="196"/>
        <end position="216"/>
    </location>
</feature>
<accession>A0AAF0XVP7</accession>
<dbReference type="GO" id="GO:0008270">
    <property type="term" value="F:zinc ion binding"/>
    <property type="evidence" value="ECO:0007669"/>
    <property type="project" value="UniProtKB-KW"/>
</dbReference>
<organism evidence="7 8">
    <name type="scientific">Daucus carota subsp. sativus</name>
    <name type="common">Carrot</name>
    <dbReference type="NCBI Taxonomy" id="79200"/>
    <lineage>
        <taxon>Eukaryota</taxon>
        <taxon>Viridiplantae</taxon>
        <taxon>Streptophyta</taxon>
        <taxon>Embryophyta</taxon>
        <taxon>Tracheophyta</taxon>
        <taxon>Spermatophyta</taxon>
        <taxon>Magnoliopsida</taxon>
        <taxon>eudicotyledons</taxon>
        <taxon>Gunneridae</taxon>
        <taxon>Pentapetalae</taxon>
        <taxon>asterids</taxon>
        <taxon>campanulids</taxon>
        <taxon>Apiales</taxon>
        <taxon>Apiaceae</taxon>
        <taxon>Apioideae</taxon>
        <taxon>Scandiceae</taxon>
        <taxon>Daucinae</taxon>
        <taxon>Daucus</taxon>
        <taxon>Daucus sect. Daucus</taxon>
    </lineage>
</organism>
<evidence type="ECO:0000256" key="3">
    <source>
        <dbReference type="ARBA" id="ARBA00022833"/>
    </source>
</evidence>
<evidence type="ECO:0000256" key="2">
    <source>
        <dbReference type="ARBA" id="ARBA00022771"/>
    </source>
</evidence>
<feature type="region of interest" description="Disordered" evidence="5">
    <location>
        <begin position="79"/>
        <end position="103"/>
    </location>
</feature>